<evidence type="ECO:0000256" key="2">
    <source>
        <dbReference type="ARBA" id="ARBA00022475"/>
    </source>
</evidence>
<feature type="domain" description="Cytochrome c" evidence="11">
    <location>
        <begin position="47"/>
        <end position="151"/>
    </location>
</feature>
<evidence type="ECO:0000256" key="9">
    <source>
        <dbReference type="PIRSR" id="PIRSR000018-50"/>
    </source>
</evidence>
<dbReference type="InterPro" id="IPR009056">
    <property type="entry name" value="Cyt_c-like_dom"/>
</dbReference>
<name>A0A1Q9R5L4_PSEPU</name>
<feature type="binding site" description="covalent" evidence="9">
    <location>
        <position position="64"/>
    </location>
    <ligand>
        <name>heme c</name>
        <dbReference type="ChEBI" id="CHEBI:61717"/>
        <label>1</label>
    </ligand>
</feature>
<evidence type="ECO:0000256" key="3">
    <source>
        <dbReference type="ARBA" id="ARBA00022617"/>
    </source>
</evidence>
<keyword evidence="4 10" id="KW-0479">Metal-binding</keyword>
<feature type="binding site" description="axial binding residue" evidence="10">
    <location>
        <position position="213"/>
    </location>
    <ligand>
        <name>heme c</name>
        <dbReference type="ChEBI" id="CHEBI:61717"/>
        <label>2</label>
    </ligand>
    <ligandPart>
        <name>Fe</name>
        <dbReference type="ChEBI" id="CHEBI:18248"/>
    </ligandPart>
</feature>
<sequence>MTNKSRSILPVVLGLAVLAAVLAWIVASLLNRSGDAEARLTQAITPALIEKGAYLARAGDCVACHTSHDGGKPFAGGLGIASPIGTIYSTNITPDKQTGIGNWTYGEFERAVRRGIGHDGSALYPAMPFPSYARVSDADTEALYAYFMQGVAEVEQPNKANDIPWPLSIRMPLAYWRALFSPAPEAVVASAADTPIGRGAYLVQGLGHCGSCHTPRALTLQEKGLDQSAATYLTGTELNGWNVPALRGMPHWSEEELVEYLGSGRNAKASVAGEMTDVIANSTSHMSDADLQAMAAYLKSLTPAKGPAYQQLAERSAATTAKLTAAKDLTLGERLYIDNCGACHFVSGEGAQRVFPRLDGASVVNAANADALLHVILAGAATPSTERAPSVLPMPGFAERMDDAEVAELATFLRQGWSNNASVVTAEQVREIRASIARTH</sequence>
<comment type="cofactor">
    <cofactor evidence="9">
        <name>heme c</name>
        <dbReference type="ChEBI" id="CHEBI:61717"/>
    </cofactor>
    <text evidence="9">Binds 3 heme c groups covalently per subunit.</text>
</comment>
<evidence type="ECO:0000256" key="4">
    <source>
        <dbReference type="ARBA" id="ARBA00022723"/>
    </source>
</evidence>
<dbReference type="PANTHER" id="PTHR35008">
    <property type="entry name" value="BLL4482 PROTEIN-RELATED"/>
    <property type="match status" value="1"/>
</dbReference>
<evidence type="ECO:0000256" key="7">
    <source>
        <dbReference type="ARBA" id="ARBA00023004"/>
    </source>
</evidence>
<feature type="domain" description="Cytochrome c" evidence="11">
    <location>
        <begin position="192"/>
        <end position="302"/>
    </location>
</feature>
<evidence type="ECO:0000256" key="10">
    <source>
        <dbReference type="PIRSR" id="PIRSR000018-51"/>
    </source>
</evidence>
<evidence type="ECO:0000259" key="11">
    <source>
        <dbReference type="PROSITE" id="PS51007"/>
    </source>
</evidence>
<dbReference type="GO" id="GO:0005886">
    <property type="term" value="C:plasma membrane"/>
    <property type="evidence" value="ECO:0007669"/>
    <property type="project" value="UniProtKB-SubCell"/>
</dbReference>
<evidence type="ECO:0000256" key="5">
    <source>
        <dbReference type="ARBA" id="ARBA00022729"/>
    </source>
</evidence>
<feature type="binding site" description="axial binding residue" evidence="10">
    <location>
        <position position="65"/>
    </location>
    <ligand>
        <name>heme c</name>
        <dbReference type="ChEBI" id="CHEBI:61717"/>
        <label>1</label>
    </ligand>
    <ligandPart>
        <name>Fe</name>
        <dbReference type="ChEBI" id="CHEBI:18248"/>
    </ligandPart>
</feature>
<keyword evidence="3 9" id="KW-0349">Heme</keyword>
<dbReference type="InterPro" id="IPR051459">
    <property type="entry name" value="Cytochrome_c-type_DH"/>
</dbReference>
<proteinExistence type="predicted"/>
<dbReference type="SUPFAM" id="SSF46626">
    <property type="entry name" value="Cytochrome c"/>
    <property type="match status" value="3"/>
</dbReference>
<dbReference type="EMBL" id="MKZO01000020">
    <property type="protein sequence ID" value="OLS62696.1"/>
    <property type="molecule type" value="Genomic_DNA"/>
</dbReference>
<accession>A0A1Q9R5L4</accession>
<dbReference type="Pfam" id="PF00034">
    <property type="entry name" value="Cytochrom_C"/>
    <property type="match status" value="3"/>
</dbReference>
<evidence type="ECO:0000313" key="13">
    <source>
        <dbReference type="Proteomes" id="UP000186736"/>
    </source>
</evidence>
<dbReference type="PANTHER" id="PTHR35008:SF8">
    <property type="entry name" value="ALCOHOL DEHYDROGENASE CYTOCHROME C SUBUNIT"/>
    <property type="match status" value="1"/>
</dbReference>
<dbReference type="OrthoDB" id="9811281at2"/>
<evidence type="ECO:0000256" key="6">
    <source>
        <dbReference type="ARBA" id="ARBA00022737"/>
    </source>
</evidence>
<evidence type="ECO:0000313" key="12">
    <source>
        <dbReference type="EMBL" id="OLS62696.1"/>
    </source>
</evidence>
<feature type="binding site" description="covalent" evidence="9">
    <location>
        <position position="343"/>
    </location>
    <ligand>
        <name>heme c</name>
        <dbReference type="ChEBI" id="CHEBI:61717"/>
        <label>3</label>
    </ligand>
</feature>
<feature type="binding site" description="axial binding residue" evidence="10">
    <location>
        <position position="344"/>
    </location>
    <ligand>
        <name>heme c</name>
        <dbReference type="ChEBI" id="CHEBI:61717"/>
        <label>3</label>
    </ligand>
    <ligandPart>
        <name>Fe</name>
        <dbReference type="ChEBI" id="CHEBI:18248"/>
    </ligandPart>
</feature>
<dbReference type="GO" id="GO:0020037">
    <property type="term" value="F:heme binding"/>
    <property type="evidence" value="ECO:0007669"/>
    <property type="project" value="InterPro"/>
</dbReference>
<gene>
    <name evidence="12" type="ORF">PSEMO_24590</name>
</gene>
<feature type="domain" description="Cytochrome c" evidence="11">
    <location>
        <begin position="327"/>
        <end position="417"/>
    </location>
</feature>
<dbReference type="GO" id="GO:0005506">
    <property type="term" value="F:iron ion binding"/>
    <property type="evidence" value="ECO:0007669"/>
    <property type="project" value="InterPro"/>
</dbReference>
<dbReference type="Gene3D" id="1.10.760.10">
    <property type="entry name" value="Cytochrome c-like domain"/>
    <property type="match status" value="3"/>
</dbReference>
<dbReference type="PROSITE" id="PS51007">
    <property type="entry name" value="CYTC"/>
    <property type="match status" value="3"/>
</dbReference>
<feature type="binding site" description="covalent" evidence="9">
    <location>
        <position position="61"/>
    </location>
    <ligand>
        <name>heme c</name>
        <dbReference type="ChEBI" id="CHEBI:61717"/>
        <label>1</label>
    </ligand>
</feature>
<dbReference type="AlphaFoldDB" id="A0A1Q9R5L4"/>
<dbReference type="RefSeq" id="WP_075803376.1">
    <property type="nucleotide sequence ID" value="NZ_MKZO01000020.1"/>
</dbReference>
<keyword evidence="5" id="KW-0732">Signal</keyword>
<feature type="binding site" description="covalent" evidence="9">
    <location>
        <position position="340"/>
    </location>
    <ligand>
        <name>heme c</name>
        <dbReference type="ChEBI" id="CHEBI:61717"/>
        <label>3</label>
    </ligand>
</feature>
<dbReference type="GO" id="GO:0033717">
    <property type="term" value="F:gluconate 2-dehydrogenase (acceptor) activity"/>
    <property type="evidence" value="ECO:0007669"/>
    <property type="project" value="UniProtKB-EC"/>
</dbReference>
<evidence type="ECO:0000256" key="8">
    <source>
        <dbReference type="ARBA" id="ARBA00023136"/>
    </source>
</evidence>
<keyword evidence="7 10" id="KW-0408">Iron</keyword>
<keyword evidence="6" id="KW-0677">Repeat</keyword>
<organism evidence="12 13">
    <name type="scientific">Pseudomonas putida</name>
    <name type="common">Arthrobacter siderocapsulatus</name>
    <dbReference type="NCBI Taxonomy" id="303"/>
    <lineage>
        <taxon>Bacteria</taxon>
        <taxon>Pseudomonadati</taxon>
        <taxon>Pseudomonadota</taxon>
        <taxon>Gammaproteobacteria</taxon>
        <taxon>Pseudomonadales</taxon>
        <taxon>Pseudomonadaceae</taxon>
        <taxon>Pseudomonas</taxon>
    </lineage>
</organism>
<feature type="binding site" description="covalent" evidence="9">
    <location>
        <position position="212"/>
    </location>
    <ligand>
        <name>heme c</name>
        <dbReference type="ChEBI" id="CHEBI:61717"/>
        <label>2</label>
    </ligand>
</feature>
<evidence type="ECO:0000256" key="1">
    <source>
        <dbReference type="ARBA" id="ARBA00004236"/>
    </source>
</evidence>
<dbReference type="InterPro" id="IPR036909">
    <property type="entry name" value="Cyt_c-like_dom_sf"/>
</dbReference>
<dbReference type="EC" id="1.1.99.3" evidence="12"/>
<dbReference type="GO" id="GO:0009055">
    <property type="term" value="F:electron transfer activity"/>
    <property type="evidence" value="ECO:0007669"/>
    <property type="project" value="InterPro"/>
</dbReference>
<keyword evidence="2" id="KW-1003">Cell membrane</keyword>
<dbReference type="InterPro" id="IPR014353">
    <property type="entry name" value="Membr-bd_ADH_cyt_c"/>
</dbReference>
<protein>
    <submittedName>
        <fullName evidence="12">Gluconate 2-dehydrogenase cytochrome c subunit</fullName>
        <ecNumber evidence="12">1.1.99.3</ecNumber>
    </submittedName>
</protein>
<keyword evidence="12" id="KW-0560">Oxidoreductase</keyword>
<comment type="caution">
    <text evidence="12">The sequence shown here is derived from an EMBL/GenBank/DDBJ whole genome shotgun (WGS) entry which is preliminary data.</text>
</comment>
<comment type="subcellular location">
    <subcellularLocation>
        <location evidence="1">Cell membrane</location>
    </subcellularLocation>
</comment>
<feature type="binding site" description="covalent" evidence="9">
    <location>
        <position position="209"/>
    </location>
    <ligand>
        <name>heme c</name>
        <dbReference type="ChEBI" id="CHEBI:61717"/>
        <label>2</label>
    </ligand>
</feature>
<keyword evidence="8" id="KW-0472">Membrane</keyword>
<dbReference type="PIRSF" id="PIRSF000018">
    <property type="entry name" value="Mb_ADH_cyt_c"/>
    <property type="match status" value="1"/>
</dbReference>
<reference evidence="12 13" key="1">
    <citation type="submission" date="2016-10" db="EMBL/GenBank/DDBJ databases">
        <title>Genome Sequence of Pseudomonas putida GM4FR.</title>
        <authorList>
            <person name="Poehlein A."/>
            <person name="Wemheuer F."/>
            <person name="Hollensteiner J."/>
            <person name="Wemheuer B."/>
        </authorList>
    </citation>
    <scope>NUCLEOTIDE SEQUENCE [LARGE SCALE GENOMIC DNA]</scope>
    <source>
        <strain evidence="12 13">GM4FR</strain>
    </source>
</reference>
<dbReference type="Proteomes" id="UP000186736">
    <property type="component" value="Unassembled WGS sequence"/>
</dbReference>